<gene>
    <name evidence="2" type="ORF">CBF28_12325</name>
</gene>
<dbReference type="PANTHER" id="PTHR37314:SF4">
    <property type="entry name" value="UPF0700 TRANSMEMBRANE PROTEIN YOAK"/>
    <property type="match status" value="1"/>
</dbReference>
<dbReference type="Proteomes" id="UP000288028">
    <property type="component" value="Unassembled WGS sequence"/>
</dbReference>
<dbReference type="InterPro" id="IPR010699">
    <property type="entry name" value="DUF1275"/>
</dbReference>
<evidence type="ECO:0000313" key="2">
    <source>
        <dbReference type="EMBL" id="RSU11360.1"/>
    </source>
</evidence>
<dbReference type="AlphaFoldDB" id="A0A430ATI0"/>
<reference evidence="2 3" key="1">
    <citation type="submission" date="2017-05" db="EMBL/GenBank/DDBJ databases">
        <title>Vagococcus spp. assemblies.</title>
        <authorList>
            <person name="Gulvik C.A."/>
        </authorList>
    </citation>
    <scope>NUCLEOTIDE SEQUENCE [LARGE SCALE GENOMIC DNA]</scope>
    <source>
        <strain evidence="2 3">SS1714</strain>
    </source>
</reference>
<feature type="transmembrane region" description="Helical" evidence="1">
    <location>
        <begin position="169"/>
        <end position="192"/>
    </location>
</feature>
<feature type="transmembrane region" description="Helical" evidence="1">
    <location>
        <begin position="113"/>
        <end position="130"/>
    </location>
</feature>
<keyword evidence="1" id="KW-0472">Membrane</keyword>
<organism evidence="2 3">
    <name type="scientific">Vagococcus carniphilus</name>
    <dbReference type="NCBI Taxonomy" id="218144"/>
    <lineage>
        <taxon>Bacteria</taxon>
        <taxon>Bacillati</taxon>
        <taxon>Bacillota</taxon>
        <taxon>Bacilli</taxon>
        <taxon>Lactobacillales</taxon>
        <taxon>Enterococcaceae</taxon>
        <taxon>Vagococcus</taxon>
    </lineage>
</organism>
<sequence length="227" mass="26343">MQNKLHEDKIVGLVLTFIGGALDAYTYIHYEVFASAQTGNVIQGIIQLFEGQWGSVGKKFLSTVFFLLGVILAKFLIDYFYRKKIHYWRLFVLYYEALLFFVISINLINKHQAAVTMLIAFTASVQWVVFDKIEGRQYTSLFTTGNLKGMGVNLYEYLKTKDEKDKQNFFHFFWVVVAFLSGAIVSTIFYKWLGGKAILMVSLLFLVLSIYETILMIRFYKENNLMN</sequence>
<dbReference type="OrthoDB" id="7057004at2"/>
<name>A0A430ATI0_9ENTE</name>
<evidence type="ECO:0000256" key="1">
    <source>
        <dbReference type="SAM" id="Phobius"/>
    </source>
</evidence>
<feature type="transmembrane region" description="Helical" evidence="1">
    <location>
        <begin position="60"/>
        <end position="81"/>
    </location>
</feature>
<feature type="transmembrane region" description="Helical" evidence="1">
    <location>
        <begin position="12"/>
        <end position="30"/>
    </location>
</feature>
<keyword evidence="3" id="KW-1185">Reference proteome</keyword>
<accession>A0A430ATI0</accession>
<dbReference type="EMBL" id="NGKB01000014">
    <property type="protein sequence ID" value="RSU11360.1"/>
    <property type="molecule type" value="Genomic_DNA"/>
</dbReference>
<feature type="transmembrane region" description="Helical" evidence="1">
    <location>
        <begin position="88"/>
        <end position="107"/>
    </location>
</feature>
<dbReference type="Pfam" id="PF06912">
    <property type="entry name" value="DUF1275"/>
    <property type="match status" value="1"/>
</dbReference>
<protein>
    <recommendedName>
        <fullName evidence="4">DUF1275 family protein</fullName>
    </recommendedName>
</protein>
<comment type="caution">
    <text evidence="2">The sequence shown here is derived from an EMBL/GenBank/DDBJ whole genome shotgun (WGS) entry which is preliminary data.</text>
</comment>
<dbReference type="RefSeq" id="WP_126795714.1">
    <property type="nucleotide sequence ID" value="NZ_JBHSTO010000002.1"/>
</dbReference>
<proteinExistence type="predicted"/>
<keyword evidence="1" id="KW-0812">Transmembrane</keyword>
<evidence type="ECO:0000313" key="3">
    <source>
        <dbReference type="Proteomes" id="UP000288028"/>
    </source>
</evidence>
<keyword evidence="1" id="KW-1133">Transmembrane helix</keyword>
<dbReference type="PANTHER" id="PTHR37314">
    <property type="entry name" value="SLR0142 PROTEIN"/>
    <property type="match status" value="1"/>
</dbReference>
<feature type="transmembrane region" description="Helical" evidence="1">
    <location>
        <begin position="198"/>
        <end position="220"/>
    </location>
</feature>
<evidence type="ECO:0008006" key="4">
    <source>
        <dbReference type="Google" id="ProtNLM"/>
    </source>
</evidence>